<dbReference type="SUPFAM" id="SSF50249">
    <property type="entry name" value="Nucleic acid-binding proteins"/>
    <property type="match status" value="1"/>
</dbReference>
<name>A0A7R9CJG3_TIMPO</name>
<dbReference type="InterPro" id="IPR011129">
    <property type="entry name" value="CSD"/>
</dbReference>
<keyword evidence="7" id="KW-0808">Transferase</keyword>
<feature type="transmembrane region" description="Helical" evidence="14">
    <location>
        <begin position="419"/>
        <end position="441"/>
    </location>
</feature>
<evidence type="ECO:0000256" key="8">
    <source>
        <dbReference type="ARBA" id="ARBA00022692"/>
    </source>
</evidence>
<evidence type="ECO:0000256" key="2">
    <source>
        <dbReference type="ARBA" id="ARBA00004496"/>
    </source>
</evidence>
<dbReference type="InterPro" id="IPR001036">
    <property type="entry name" value="Acrflvin-R"/>
</dbReference>
<evidence type="ECO:0000256" key="5">
    <source>
        <dbReference type="ARBA" id="ARBA00022475"/>
    </source>
</evidence>
<dbReference type="SUPFAM" id="SSF82714">
    <property type="entry name" value="Multidrug efflux transporter AcrB TolC docking domain, DN and DC subdomains"/>
    <property type="match status" value="2"/>
</dbReference>
<feature type="transmembrane region" description="Helical" evidence="14">
    <location>
        <begin position="367"/>
        <end position="388"/>
    </location>
</feature>
<feature type="transmembrane region" description="Helical" evidence="14">
    <location>
        <begin position="509"/>
        <end position="531"/>
    </location>
</feature>
<dbReference type="GO" id="GO:0008324">
    <property type="term" value="F:monoatomic cation transmembrane transporter activity"/>
    <property type="evidence" value="ECO:0007669"/>
    <property type="project" value="InterPro"/>
</dbReference>
<evidence type="ECO:0000256" key="9">
    <source>
        <dbReference type="ARBA" id="ARBA00022729"/>
    </source>
</evidence>
<dbReference type="SMART" id="SM00357">
    <property type="entry name" value="CSP"/>
    <property type="match status" value="1"/>
</dbReference>
<dbReference type="Gene3D" id="2.40.160.20">
    <property type="match status" value="1"/>
</dbReference>
<dbReference type="InterPro" id="IPR019844">
    <property type="entry name" value="CSD_CS"/>
</dbReference>
<evidence type="ECO:0000256" key="1">
    <source>
        <dbReference type="ARBA" id="ARBA00004442"/>
    </source>
</evidence>
<evidence type="ECO:0000256" key="13">
    <source>
        <dbReference type="ARBA" id="ARBA00023315"/>
    </source>
</evidence>
<comment type="subcellular location">
    <subcellularLocation>
        <location evidence="3">Cell membrane</location>
        <topology evidence="3">Multi-pass membrane protein</topology>
    </subcellularLocation>
    <subcellularLocation>
        <location evidence="1">Cell outer membrane</location>
    </subcellularLocation>
    <subcellularLocation>
        <location evidence="2">Cytoplasm</location>
    </subcellularLocation>
</comment>
<dbReference type="InterPro" id="IPR027463">
    <property type="entry name" value="AcrB_DN_DC_subdom"/>
</dbReference>
<dbReference type="Gene3D" id="3.30.2090.10">
    <property type="entry name" value="Multidrug efflux transporter AcrB TolC docking domain, DN and DC subdomains"/>
    <property type="match status" value="2"/>
</dbReference>
<dbReference type="NCBIfam" id="NF008271">
    <property type="entry name" value="PRK11045.1"/>
    <property type="match status" value="1"/>
</dbReference>
<feature type="transmembrane region" description="Helical" evidence="14">
    <location>
        <begin position="340"/>
        <end position="361"/>
    </location>
</feature>
<dbReference type="HAMAP" id="MF_00837">
    <property type="entry name" value="PagP_transferase"/>
    <property type="match status" value="1"/>
</dbReference>
<organism evidence="16">
    <name type="scientific">Timema poppense</name>
    <name type="common">Walking stick</name>
    <dbReference type="NCBI Taxonomy" id="170557"/>
    <lineage>
        <taxon>Eukaryota</taxon>
        <taxon>Metazoa</taxon>
        <taxon>Ecdysozoa</taxon>
        <taxon>Arthropoda</taxon>
        <taxon>Hexapoda</taxon>
        <taxon>Insecta</taxon>
        <taxon>Pterygota</taxon>
        <taxon>Neoptera</taxon>
        <taxon>Polyneoptera</taxon>
        <taxon>Phasmatodea</taxon>
        <taxon>Timematodea</taxon>
        <taxon>Timematoidea</taxon>
        <taxon>Timematidae</taxon>
        <taxon>Timema</taxon>
    </lineage>
</organism>
<dbReference type="InterPro" id="IPR012340">
    <property type="entry name" value="NA-bd_OB-fold"/>
</dbReference>
<dbReference type="GO" id="GO:0005886">
    <property type="term" value="C:plasma membrane"/>
    <property type="evidence" value="ECO:0007669"/>
    <property type="project" value="UniProtKB-SubCell"/>
</dbReference>
<sequence>MAGWGIWALQRAPLDALPDLSDVQVIVKASYPGKAPQVIEDQVTWPLTTSMLSVPGAKTVRGFSMFGDAYVYVLFADGTDLYWARSRVLEYLSQVQSQLPAGVKVSLGPDATGVGWIYEYALVDRTGQHSLADLRALQDWTLKFELKTVPNVSEVASIGGMVRQYQVTASVEKMRALNITHAQIVSAIQAANKESGGALLERGEAEYMVRTAGYLHTLEDFRQVVIATREGIPIRLSDVATVGYGPEIRRGVAELNGEGEVAGGVVVMRYGQNALETLHAVKEKLRALQKTLPKGVEIVPVYDRSTLIEDSINTLTHKLLEEFAVVVLVCALFLFHLRSALVAIVSLPLGILGAFVVMHYQGINANIMSLGGIAIAIGAMVDAAIVMIENMHKVLEQWRQDNPEQTPTSGDYWHLAEKAAVDVGPALFCSLLIITLSFIPVFSLEAQEGRMFSPLAFTKTWAMAVSAGLGITLVPVLMGYFIRGNIPDEKANPINRALIRGYEPLLDKVLMFPKTTLVLASLVLVATLWPLSRLGSEFMPPLNEGDLLYMPSTLPGISAREASRLLQQTDRLIKSVPEVASVFGKAGRADTATDPAPLTMLETTIHFKPRDQWRVGMTPEKLVEELDKTVSVPGIANVWVPPIRNRLDMLSTGIKSPVGIKVNGNNLADIERVAGQIEQIVKQVTGVTSALAERLSGGRYVDIRIDRAQAARYGVSVDELQSMVSTLVGGDNIGEVLQGRERYPINLRYPRDLRDSVDKLRALPVLTSSGSQIALGEMADIVVSEGPPMLKSENARLSNWIYVDLRNRDLKSAVEEMQQQVAQHIILPQGVSLTWSGQFEYLERATARLKLVLPVTLMIIFLLLWLTFKRISDVLLIMGTLPFALIGGVWLLWLLDYHFSVASAVGFIALAGVAAEFGVIMVLYLNQALNKHRAGNDECGEATVRRAIHEGAVLRVRPKVMTVATIMAGLLPIMWGGGSGSEVMQRIAAPMIGGMLTLASSAIADDKTTDKGWFTTFKDNVAQTWNEPEHYDLYVPAITWHARFAYDKEKTDRYNERPWGAGFGQSRWDDKGNWHGLYLMAFKDSYNKWEPIGGYGWEKTWRPLADENFHMGLGYTAGFTARDNWKYIPVPVLLPLASIGYGPATFQMTYIPGTYNNGNIKGNVKWFNESKGFGFITPEDGSKDVFVHFSAIQTNGFKTLAEGQRVEFEITNGAKGPSAANVTAL</sequence>
<dbReference type="Gene3D" id="3.30.70.1320">
    <property type="entry name" value="Multidrug efflux transporter AcrB pore domain like"/>
    <property type="match status" value="1"/>
</dbReference>
<evidence type="ECO:0000313" key="16">
    <source>
        <dbReference type="EMBL" id="CAD7397639.1"/>
    </source>
</evidence>
<keyword evidence="13" id="KW-0012">Acyltransferase</keyword>
<dbReference type="Pfam" id="PF00873">
    <property type="entry name" value="ACR_tran"/>
    <property type="match status" value="1"/>
</dbReference>
<dbReference type="FunFam" id="2.40.160.20:FF:000002">
    <property type="entry name" value="Lipid A palmitoyltransferase PagP"/>
    <property type="match status" value="1"/>
</dbReference>
<dbReference type="PRINTS" id="PR00050">
    <property type="entry name" value="COLDSHOCK"/>
</dbReference>
<evidence type="ECO:0000256" key="10">
    <source>
        <dbReference type="ARBA" id="ARBA00022989"/>
    </source>
</evidence>
<dbReference type="AlphaFoldDB" id="A0A7R9CJG3"/>
<reference evidence="16" key="1">
    <citation type="submission" date="2020-11" db="EMBL/GenBank/DDBJ databases">
        <authorList>
            <person name="Tran Van P."/>
        </authorList>
    </citation>
    <scope>NUCLEOTIDE SEQUENCE</scope>
</reference>
<dbReference type="GO" id="GO:0042910">
    <property type="term" value="F:xenobiotic transmembrane transporter activity"/>
    <property type="evidence" value="ECO:0007669"/>
    <property type="project" value="TreeGrafter"/>
</dbReference>
<feature type="transmembrane region" description="Helical" evidence="14">
    <location>
        <begin position="960"/>
        <end position="977"/>
    </location>
</feature>
<dbReference type="PROSITE" id="PS00352">
    <property type="entry name" value="CSD_1"/>
    <property type="match status" value="1"/>
</dbReference>
<proteinExistence type="inferred from homology"/>
<evidence type="ECO:0000256" key="11">
    <source>
        <dbReference type="ARBA" id="ARBA00023136"/>
    </source>
</evidence>
<evidence type="ECO:0000256" key="3">
    <source>
        <dbReference type="ARBA" id="ARBA00004651"/>
    </source>
</evidence>
<keyword evidence="12" id="KW-0998">Cell outer membrane</keyword>
<dbReference type="GO" id="GO:0003676">
    <property type="term" value="F:nucleic acid binding"/>
    <property type="evidence" value="ECO:0007669"/>
    <property type="project" value="InterPro"/>
</dbReference>
<evidence type="ECO:0000256" key="4">
    <source>
        <dbReference type="ARBA" id="ARBA00022448"/>
    </source>
</evidence>
<dbReference type="EMBL" id="OD000428">
    <property type="protein sequence ID" value="CAD7397639.1"/>
    <property type="molecule type" value="Genomic_DNA"/>
</dbReference>
<keyword evidence="11 14" id="KW-0472">Membrane</keyword>
<keyword evidence="10 14" id="KW-1133">Transmembrane helix</keyword>
<dbReference type="Gene3D" id="2.40.50.140">
    <property type="entry name" value="Nucleic acid-binding proteins"/>
    <property type="match status" value="1"/>
</dbReference>
<keyword evidence="6" id="KW-0963">Cytoplasm</keyword>
<dbReference type="InterPro" id="IPR002059">
    <property type="entry name" value="CSP_DNA-bd"/>
</dbReference>
<dbReference type="GO" id="GO:0005737">
    <property type="term" value="C:cytoplasm"/>
    <property type="evidence" value="ECO:0007669"/>
    <property type="project" value="UniProtKB-SubCell"/>
</dbReference>
<protein>
    <recommendedName>
        <fullName evidence="15">CSD domain-containing protein</fullName>
    </recommendedName>
</protein>
<dbReference type="PRINTS" id="PR00702">
    <property type="entry name" value="ACRIFLAVINRP"/>
</dbReference>
<dbReference type="InterPro" id="IPR004763">
    <property type="entry name" value="CusA-like"/>
</dbReference>
<dbReference type="NCBIfam" id="NF007062">
    <property type="entry name" value="PRK09507.1"/>
    <property type="match status" value="1"/>
</dbReference>
<dbReference type="GO" id="GO:0008610">
    <property type="term" value="P:lipid biosynthetic process"/>
    <property type="evidence" value="ECO:0007669"/>
    <property type="project" value="UniProtKB-ARBA"/>
</dbReference>
<feature type="domain" description="CSD" evidence="15">
    <location>
        <begin position="1159"/>
        <end position="1224"/>
    </location>
</feature>
<evidence type="ECO:0000256" key="7">
    <source>
        <dbReference type="ARBA" id="ARBA00022679"/>
    </source>
</evidence>
<feature type="transmembrane region" description="Helical" evidence="14">
    <location>
        <begin position="319"/>
        <end position="335"/>
    </location>
</feature>
<dbReference type="PANTHER" id="PTHR32063:SF19">
    <property type="entry name" value="CATION EFFLUX SYSTEM PROTEIN CUSA"/>
    <property type="match status" value="1"/>
</dbReference>
<dbReference type="SUPFAM" id="SSF56925">
    <property type="entry name" value="OMPA-like"/>
    <property type="match status" value="1"/>
</dbReference>
<keyword evidence="4" id="KW-0813">Transport</keyword>
<evidence type="ECO:0000256" key="6">
    <source>
        <dbReference type="ARBA" id="ARBA00022490"/>
    </source>
</evidence>
<evidence type="ECO:0000256" key="12">
    <source>
        <dbReference type="ARBA" id="ARBA00023237"/>
    </source>
</evidence>
<feature type="transmembrane region" description="Helical" evidence="14">
    <location>
        <begin position="461"/>
        <end position="482"/>
    </location>
</feature>
<keyword evidence="9" id="KW-0732">Signal</keyword>
<dbReference type="Pfam" id="PF07017">
    <property type="entry name" value="PagP"/>
    <property type="match status" value="1"/>
</dbReference>
<dbReference type="InterPro" id="IPR009746">
    <property type="entry name" value="LipidA_acyl_PagP"/>
</dbReference>
<dbReference type="NCBIfam" id="TIGR00914">
    <property type="entry name" value="2A0601"/>
    <property type="match status" value="1"/>
</dbReference>
<keyword evidence="8 14" id="KW-0812">Transmembrane</keyword>
<dbReference type="InterPro" id="IPR011250">
    <property type="entry name" value="OMP/PagP_B-barrel"/>
</dbReference>
<feature type="transmembrane region" description="Helical" evidence="14">
    <location>
        <begin position="875"/>
        <end position="895"/>
    </location>
</feature>
<feature type="transmembrane region" description="Helical" evidence="14">
    <location>
        <begin position="851"/>
        <end position="868"/>
    </location>
</feature>
<dbReference type="Gene3D" id="3.30.70.1440">
    <property type="entry name" value="Multidrug efflux transporter AcrB pore domain"/>
    <property type="match status" value="1"/>
</dbReference>
<evidence type="ECO:0000256" key="14">
    <source>
        <dbReference type="SAM" id="Phobius"/>
    </source>
</evidence>
<dbReference type="SUPFAM" id="SSF82693">
    <property type="entry name" value="Multidrug efflux transporter AcrB pore domain, PN1, PN2, PC1 and PC2 subdomains"/>
    <property type="match status" value="2"/>
</dbReference>
<dbReference type="Gene3D" id="3.30.70.1430">
    <property type="entry name" value="Multidrug efflux transporter AcrB pore domain"/>
    <property type="match status" value="2"/>
</dbReference>
<gene>
    <name evidence="16" type="ORF">TPSB3V08_LOCUS1256</name>
</gene>
<accession>A0A7R9CJG3</accession>
<keyword evidence="5" id="KW-1003">Cell membrane</keyword>
<dbReference type="CDD" id="cd04458">
    <property type="entry name" value="CSP_CDS"/>
    <property type="match status" value="1"/>
</dbReference>
<dbReference type="FunFam" id="2.40.50.140:FF:000006">
    <property type="entry name" value="Cold shock protein CspC"/>
    <property type="match status" value="1"/>
</dbReference>
<dbReference type="Gene3D" id="6.20.370.130">
    <property type="match status" value="1"/>
</dbReference>
<dbReference type="SUPFAM" id="SSF82866">
    <property type="entry name" value="Multidrug efflux transporter AcrB transmembrane domain"/>
    <property type="match status" value="2"/>
</dbReference>
<feature type="transmembrane region" description="Helical" evidence="14">
    <location>
        <begin position="901"/>
        <end position="925"/>
    </location>
</feature>
<dbReference type="PROSITE" id="PS51857">
    <property type="entry name" value="CSD_2"/>
    <property type="match status" value="1"/>
</dbReference>
<dbReference type="Pfam" id="PF00313">
    <property type="entry name" value="CSD"/>
    <property type="match status" value="1"/>
</dbReference>
<dbReference type="Gene3D" id="1.20.1640.10">
    <property type="entry name" value="Multidrug efflux transporter AcrB transmembrane domain"/>
    <property type="match status" value="2"/>
</dbReference>
<evidence type="ECO:0000259" key="15">
    <source>
        <dbReference type="PROSITE" id="PS51857"/>
    </source>
</evidence>
<dbReference type="GO" id="GO:0016746">
    <property type="term" value="F:acyltransferase activity"/>
    <property type="evidence" value="ECO:0007669"/>
    <property type="project" value="UniProtKB-KW"/>
</dbReference>
<dbReference type="PANTHER" id="PTHR32063">
    <property type="match status" value="1"/>
</dbReference>